<dbReference type="GO" id="GO:0008270">
    <property type="term" value="F:zinc ion binding"/>
    <property type="evidence" value="ECO:0007669"/>
    <property type="project" value="UniProtKB-KW"/>
</dbReference>
<dbReference type="GO" id="GO:0031462">
    <property type="term" value="C:Cul2-RING ubiquitin ligase complex"/>
    <property type="evidence" value="ECO:0007669"/>
    <property type="project" value="TreeGrafter"/>
</dbReference>
<keyword evidence="1" id="KW-0862">Zinc</keyword>
<reference evidence="3 4" key="1">
    <citation type="submission" date="2015-09" db="EMBL/GenBank/DDBJ databases">
        <title>Draft genome sequence of Kouleothrix aurantiaca JCM 19913.</title>
        <authorList>
            <person name="Hemp J."/>
        </authorList>
    </citation>
    <scope>NUCLEOTIDE SEQUENCE [LARGE SCALE GENOMIC DNA]</scope>
    <source>
        <strain evidence="3 4">COM-B</strain>
    </source>
</reference>
<sequence length="559" mass="61287">MAIPELSEATIRAHAAPESFQRGWSYYKNGAVRDLALRGNVLHASVEGSQHPSYRVNVTFDKGGVTAATCTCPYDWGGWCKHIVAALLRAIHHSGEVVARPPLDEQLKVLDRGQLQALILALAARSPDLSDSIERQLALLHIVSAPPTAQKAAARRSPIDTSAISKQVQYVLRNSPDSRYEYDYYDDEDPARDTVDALRPILDQARGFINGGDALSALAILEAFTTSYLAHGSTFFEEIEEMYGSFEGTPGDFFEELAEIWAEAILSADLNADERDEWGEKIAGWNDEIDDLGGESLFGVALAAAEQGWEYPPLQRVLAGEITPQGAWQGEPPEYADTLALLRLRVLERQGRFQEYLYLAEAEGQLDRYVLMLAKMGQSDQALAEGTRYLANPDDILAVATVLRERGALEQALRLAEHGLALPVPHSNSPYAISAEVQRAPLATWAAELAAGMGERERALRAADTALRIAPSLAAYRMVQEQAGDEWEALRGAALARLRNSPAVAAKVDIFLHENMIDDAIAAVRDSSDYSVLERVMTAAVPQRPDWVIEAASRQAQRI</sequence>
<evidence type="ECO:0000259" key="2">
    <source>
        <dbReference type="PROSITE" id="PS50966"/>
    </source>
</evidence>
<comment type="caution">
    <text evidence="3">The sequence shown here is derived from an EMBL/GenBank/DDBJ whole genome shotgun (WGS) entry which is preliminary data.</text>
</comment>
<organism evidence="3 4">
    <name type="scientific">Kouleothrix aurantiaca</name>
    <dbReference type="NCBI Taxonomy" id="186479"/>
    <lineage>
        <taxon>Bacteria</taxon>
        <taxon>Bacillati</taxon>
        <taxon>Chloroflexota</taxon>
        <taxon>Chloroflexia</taxon>
        <taxon>Chloroflexales</taxon>
        <taxon>Roseiflexineae</taxon>
        <taxon>Roseiflexaceae</taxon>
        <taxon>Kouleothrix</taxon>
    </lineage>
</organism>
<gene>
    <name evidence="3" type="ORF">SE17_28445</name>
</gene>
<dbReference type="PROSITE" id="PS50966">
    <property type="entry name" value="ZF_SWIM"/>
    <property type="match status" value="1"/>
</dbReference>
<evidence type="ECO:0000313" key="3">
    <source>
        <dbReference type="EMBL" id="KPV50184.1"/>
    </source>
</evidence>
<protein>
    <recommendedName>
        <fullName evidence="2">SWIM-type domain-containing protein</fullName>
    </recommendedName>
</protein>
<dbReference type="InterPro" id="IPR007527">
    <property type="entry name" value="Znf_SWIM"/>
</dbReference>
<accession>A0A0P9FC52</accession>
<dbReference type="AlphaFoldDB" id="A0A0P9FC52"/>
<keyword evidence="4" id="KW-1185">Reference proteome</keyword>
<feature type="non-terminal residue" evidence="3">
    <location>
        <position position="559"/>
    </location>
</feature>
<dbReference type="Pfam" id="PF04434">
    <property type="entry name" value="SWIM"/>
    <property type="match status" value="1"/>
</dbReference>
<evidence type="ECO:0000313" key="4">
    <source>
        <dbReference type="Proteomes" id="UP000050509"/>
    </source>
</evidence>
<keyword evidence="1" id="KW-0479">Metal-binding</keyword>
<keyword evidence="1" id="KW-0863">Zinc-finger</keyword>
<evidence type="ECO:0000256" key="1">
    <source>
        <dbReference type="PROSITE-ProRule" id="PRU00325"/>
    </source>
</evidence>
<feature type="domain" description="SWIM-type" evidence="2">
    <location>
        <begin position="54"/>
        <end position="91"/>
    </location>
</feature>
<dbReference type="PANTHER" id="PTHR22619">
    <property type="entry name" value="ZINC FINGER SWIM DOMAIN CONTAINING PROTEIN 4, 5, 6"/>
    <property type="match status" value="1"/>
</dbReference>
<dbReference type="PANTHER" id="PTHR22619:SF1">
    <property type="entry name" value="ZINC FINGER SWIM DOMAIN-CONTAINING PROTEIN 8"/>
    <property type="match status" value="1"/>
</dbReference>
<dbReference type="EMBL" id="LJCR01001539">
    <property type="protein sequence ID" value="KPV50184.1"/>
    <property type="molecule type" value="Genomic_DNA"/>
</dbReference>
<proteinExistence type="predicted"/>
<dbReference type="Proteomes" id="UP000050509">
    <property type="component" value="Unassembled WGS sequence"/>
</dbReference>
<name>A0A0P9FC52_9CHLR</name>